<sequence>MDWRAGGSSGDGVSEVPLELSLPAISSEHQPPPIAVICKVSERLRRVSAEQFAPQTMPIGPYYYQSEDSFFSDVENGGGAEEEGQVMRCYTHLGDDHVKDPKALNRQELSGSFLNAITNNVQQHLQKQLYISKTERTQLPPMSVASDLVHLVHYYLQCPSQGTTAGPWHGATEYQHRAAAQETTGCKYADLRFTRRVFKEQDDEWTILDIKLQGGTFTTAASPGIVERGVSRLCTKRPRRPDERTALTTLSMSCGSRVKAERGRLTPRTPGLFSSLFNSKPRYRSNGSAAFVANSTLYIPFLRVDSTTWTMLRNLMALEELEEKERPVTAYCYFMSQVACTAEDVELLERAGIIEHFLGSDEQAAKGFAQLCDGVALDIDKLQQSYLSPMRHHLHERCKQSDAQLQGIVPRERLVFSIAVVLFLLQVTQVIYAALAYHKPPKSP</sequence>
<organism evidence="2 3">
    <name type="scientific">Digitaria exilis</name>
    <dbReference type="NCBI Taxonomy" id="1010633"/>
    <lineage>
        <taxon>Eukaryota</taxon>
        <taxon>Viridiplantae</taxon>
        <taxon>Streptophyta</taxon>
        <taxon>Embryophyta</taxon>
        <taxon>Tracheophyta</taxon>
        <taxon>Spermatophyta</taxon>
        <taxon>Magnoliopsida</taxon>
        <taxon>Liliopsida</taxon>
        <taxon>Poales</taxon>
        <taxon>Poaceae</taxon>
        <taxon>PACMAD clade</taxon>
        <taxon>Panicoideae</taxon>
        <taxon>Panicodae</taxon>
        <taxon>Paniceae</taxon>
        <taxon>Anthephorinae</taxon>
        <taxon>Digitaria</taxon>
    </lineage>
</organism>
<dbReference type="AlphaFoldDB" id="A0A835AL58"/>
<feature type="transmembrane region" description="Helical" evidence="1">
    <location>
        <begin position="414"/>
        <end position="437"/>
    </location>
</feature>
<gene>
    <name evidence="2" type="ORF">HU200_053938</name>
</gene>
<dbReference type="PANTHER" id="PTHR31170:SF18">
    <property type="entry name" value="(WILD MALAYSIAN BANANA) HYPOTHETICAL PROTEIN"/>
    <property type="match status" value="1"/>
</dbReference>
<dbReference type="InterPro" id="IPR004158">
    <property type="entry name" value="DUF247_pln"/>
</dbReference>
<proteinExistence type="predicted"/>
<evidence type="ECO:0000313" key="3">
    <source>
        <dbReference type="Proteomes" id="UP000636709"/>
    </source>
</evidence>
<evidence type="ECO:0000313" key="2">
    <source>
        <dbReference type="EMBL" id="KAF8665858.1"/>
    </source>
</evidence>
<dbReference type="Pfam" id="PF03140">
    <property type="entry name" value="DUF247"/>
    <property type="match status" value="1"/>
</dbReference>
<dbReference type="EMBL" id="JACEFO010002324">
    <property type="protein sequence ID" value="KAF8665858.1"/>
    <property type="molecule type" value="Genomic_DNA"/>
</dbReference>
<keyword evidence="1" id="KW-0812">Transmembrane</keyword>
<keyword evidence="3" id="KW-1185">Reference proteome</keyword>
<reference evidence="2" key="1">
    <citation type="submission" date="2020-07" db="EMBL/GenBank/DDBJ databases">
        <title>Genome sequence and genetic diversity analysis of an under-domesticated orphan crop, white fonio (Digitaria exilis).</title>
        <authorList>
            <person name="Bennetzen J.L."/>
            <person name="Chen S."/>
            <person name="Ma X."/>
            <person name="Wang X."/>
            <person name="Yssel A.E.J."/>
            <person name="Chaluvadi S.R."/>
            <person name="Johnson M."/>
            <person name="Gangashetty P."/>
            <person name="Hamidou F."/>
            <person name="Sanogo M.D."/>
            <person name="Zwaenepoel A."/>
            <person name="Wallace J."/>
            <person name="Van De Peer Y."/>
            <person name="Van Deynze A."/>
        </authorList>
    </citation>
    <scope>NUCLEOTIDE SEQUENCE</scope>
    <source>
        <tissue evidence="2">Leaves</tissue>
    </source>
</reference>
<protein>
    <submittedName>
        <fullName evidence="2">Uncharacterized protein</fullName>
    </submittedName>
</protein>
<dbReference type="PANTHER" id="PTHR31170">
    <property type="entry name" value="BNAC04G53230D PROTEIN"/>
    <property type="match status" value="1"/>
</dbReference>
<comment type="caution">
    <text evidence="2">The sequence shown here is derived from an EMBL/GenBank/DDBJ whole genome shotgun (WGS) entry which is preliminary data.</text>
</comment>
<dbReference type="OrthoDB" id="591587at2759"/>
<evidence type="ECO:0000256" key="1">
    <source>
        <dbReference type="SAM" id="Phobius"/>
    </source>
</evidence>
<accession>A0A835AL58</accession>
<keyword evidence="1" id="KW-1133">Transmembrane helix</keyword>
<name>A0A835AL58_9POAL</name>
<dbReference type="Proteomes" id="UP000636709">
    <property type="component" value="Unassembled WGS sequence"/>
</dbReference>
<keyword evidence="1" id="KW-0472">Membrane</keyword>